<dbReference type="EMBL" id="JBJHZZ010000003">
    <property type="protein sequence ID" value="MFL0246856.1"/>
    <property type="molecule type" value="Genomic_DNA"/>
</dbReference>
<proteinExistence type="predicted"/>
<gene>
    <name evidence="2" type="ORF">ACJDUG_07725</name>
</gene>
<keyword evidence="1" id="KW-1133">Transmembrane helix</keyword>
<keyword evidence="1" id="KW-0472">Membrane</keyword>
<dbReference type="InterPro" id="IPR012861">
    <property type="entry name" value="DUF1634"/>
</dbReference>
<comment type="caution">
    <text evidence="2">The sequence shown here is derived from an EMBL/GenBank/DDBJ whole genome shotgun (WGS) entry which is preliminary data.</text>
</comment>
<sequence>MENKNESKIEEMEIIISNFLRIGVLLSAFIVFIGLLLFLVTGNSGYSGNYFPTTPSEIIKGLIVFKSYAIILTGLIILILTPVFRVGVSILVFIKEKDFLYVKITSAVFIILMISLILGKVE</sequence>
<feature type="transmembrane region" description="Helical" evidence="1">
    <location>
        <begin position="100"/>
        <end position="119"/>
    </location>
</feature>
<evidence type="ECO:0000313" key="2">
    <source>
        <dbReference type="EMBL" id="MFL0246856.1"/>
    </source>
</evidence>
<name>A0ABW8T3E7_9CLOT</name>
<reference evidence="2 3" key="1">
    <citation type="submission" date="2024-11" db="EMBL/GenBank/DDBJ databases">
        <authorList>
            <person name="Heng Y.C."/>
            <person name="Lim A.C.H."/>
            <person name="Lee J.K.Y."/>
            <person name="Kittelmann S."/>
        </authorList>
    </citation>
    <scope>NUCLEOTIDE SEQUENCE [LARGE SCALE GENOMIC DNA]</scope>
    <source>
        <strain evidence="2 3">WILCCON 0185</strain>
    </source>
</reference>
<evidence type="ECO:0000256" key="1">
    <source>
        <dbReference type="SAM" id="Phobius"/>
    </source>
</evidence>
<protein>
    <submittedName>
        <fullName evidence="2">DUF1634 domain-containing protein</fullName>
    </submittedName>
</protein>
<keyword evidence="3" id="KW-1185">Reference proteome</keyword>
<dbReference type="Proteomes" id="UP001623591">
    <property type="component" value="Unassembled WGS sequence"/>
</dbReference>
<dbReference type="Pfam" id="PF07843">
    <property type="entry name" value="DUF1634"/>
    <property type="match status" value="1"/>
</dbReference>
<evidence type="ECO:0000313" key="3">
    <source>
        <dbReference type="Proteomes" id="UP001623591"/>
    </source>
</evidence>
<accession>A0ABW8T3E7</accession>
<organism evidence="2 3">
    <name type="scientific">Candidatus Clostridium stratigraminis</name>
    <dbReference type="NCBI Taxonomy" id="3381661"/>
    <lineage>
        <taxon>Bacteria</taxon>
        <taxon>Bacillati</taxon>
        <taxon>Bacillota</taxon>
        <taxon>Clostridia</taxon>
        <taxon>Eubacteriales</taxon>
        <taxon>Clostridiaceae</taxon>
        <taxon>Clostridium</taxon>
    </lineage>
</organism>
<feature type="transmembrane region" description="Helical" evidence="1">
    <location>
        <begin position="20"/>
        <end position="42"/>
    </location>
</feature>
<keyword evidence="1" id="KW-0812">Transmembrane</keyword>
<dbReference type="RefSeq" id="WP_406769324.1">
    <property type="nucleotide sequence ID" value="NZ_JBJHZZ010000003.1"/>
</dbReference>
<feature type="transmembrane region" description="Helical" evidence="1">
    <location>
        <begin position="62"/>
        <end position="88"/>
    </location>
</feature>